<protein>
    <submittedName>
        <fullName evidence="1">Uncharacterized protein</fullName>
    </submittedName>
</protein>
<evidence type="ECO:0000313" key="1">
    <source>
        <dbReference type="EMBL" id="MCJ8732085.1"/>
    </source>
</evidence>
<sequence>MINSSHRNEGPATPPNTCGIPKGSDTDLGNLALQKVIGYGHFGCVWQGTFQGSSVAVKVFSKKLKWEFNKEKDVYILPLMKHPGIVQFLTAGRMGKEYVLVLELATEGSLNAFLSRTVCDWRHAVKLALTLSEGLAYLHTDLQNHGVYKPVVAHGDFSSNNVLVRSDGSCALCDFGCSTILQNFRVCQTLEVRHSIAKRGTFQMGTLCYMAPEILDGCVNPSSGHSFLQADVYSLGLLLWELLMRCSDLFKDSPIPEHMLPYEPELGHSPTHQDLVTFVSEKGLRPTIPDLWGNISQGWSLREILEDCWDHDEDARLTAQCAANRLASLPSELF</sequence>
<dbReference type="Proteomes" id="UP000830395">
    <property type="component" value="Chromosome 4"/>
</dbReference>
<dbReference type="EMBL" id="CM040978">
    <property type="protein sequence ID" value="MCJ8732085.1"/>
    <property type="molecule type" value="Genomic_DNA"/>
</dbReference>
<name>A0ACC5Y8K0_9TELE</name>
<comment type="caution">
    <text evidence="1">The sequence shown here is derived from an EMBL/GenBank/DDBJ whole genome shotgun (WGS) entry which is preliminary data.</text>
</comment>
<organism evidence="1 2">
    <name type="scientific">Pangasius djambal</name>
    <dbReference type="NCBI Taxonomy" id="1691987"/>
    <lineage>
        <taxon>Eukaryota</taxon>
        <taxon>Metazoa</taxon>
        <taxon>Chordata</taxon>
        <taxon>Craniata</taxon>
        <taxon>Vertebrata</taxon>
        <taxon>Euteleostomi</taxon>
        <taxon>Actinopterygii</taxon>
        <taxon>Neopterygii</taxon>
        <taxon>Teleostei</taxon>
        <taxon>Ostariophysi</taxon>
        <taxon>Siluriformes</taxon>
        <taxon>Pangasiidae</taxon>
        <taxon>Pangasius</taxon>
    </lineage>
</organism>
<gene>
    <name evidence="1" type="ORF">PDJAM_G00206920</name>
</gene>
<proteinExistence type="predicted"/>
<reference evidence="1" key="1">
    <citation type="submission" date="2020-02" db="EMBL/GenBank/DDBJ databases">
        <title>Genome sequencing of the panga catfish, Pangasius djambal.</title>
        <authorList>
            <person name="Wen M."/>
            <person name="Zahm M."/>
            <person name="Roques C."/>
            <person name="Cabau C."/>
            <person name="Klopp C."/>
            <person name="Donnadieu C."/>
            <person name="Jouanno E."/>
            <person name="Avarre J.-C."/>
            <person name="Campet M."/>
            <person name="Ha T."/>
            <person name="Dugue R."/>
            <person name="Lampietro C."/>
            <person name="Louis A."/>
            <person name="Herpin A."/>
            <person name="Echchiki A."/>
            <person name="Berthelot C."/>
            <person name="Parey E."/>
            <person name="Roest-Crollius H."/>
            <person name="Braasch I."/>
            <person name="Postlethwait J.H."/>
            <person name="Bobe J."/>
            <person name="Montfort J."/>
            <person name="Bouchez O."/>
            <person name="Begum T."/>
            <person name="Schartl M."/>
            <person name="Gustiano R."/>
            <person name="Guiguen Y."/>
        </authorList>
    </citation>
    <scope>NUCLEOTIDE SEQUENCE</scope>
    <source>
        <strain evidence="1">Pdj_M5554</strain>
    </source>
</reference>
<keyword evidence="2" id="KW-1185">Reference proteome</keyword>
<accession>A0ACC5Y8K0</accession>
<evidence type="ECO:0000313" key="2">
    <source>
        <dbReference type="Proteomes" id="UP000830395"/>
    </source>
</evidence>